<dbReference type="InterPro" id="IPR018170">
    <property type="entry name" value="Aldo/ket_reductase_CS"/>
</dbReference>
<dbReference type="InterPro" id="IPR020471">
    <property type="entry name" value="AKR"/>
</dbReference>
<name>S7ZWH5_DACHA</name>
<dbReference type="PANTHER" id="PTHR43827:SF13">
    <property type="entry name" value="ALDO_KETO REDUCTASE FAMILY PROTEIN"/>
    <property type="match status" value="1"/>
</dbReference>
<feature type="domain" description="NADP-dependent oxidoreductase" evidence="2">
    <location>
        <begin position="27"/>
        <end position="143"/>
    </location>
</feature>
<evidence type="ECO:0000259" key="2">
    <source>
        <dbReference type="Pfam" id="PF00248"/>
    </source>
</evidence>
<comment type="caution">
    <text evidence="3">The sequence shown here is derived from an EMBL/GenBank/DDBJ whole genome shotgun (WGS) entry which is preliminary data.</text>
</comment>
<evidence type="ECO:0000313" key="4">
    <source>
        <dbReference type="Proteomes" id="UP000015100"/>
    </source>
</evidence>
<dbReference type="Pfam" id="PF00248">
    <property type="entry name" value="Aldo_ket_red"/>
    <property type="match status" value="1"/>
</dbReference>
<dbReference type="GO" id="GO:0016491">
    <property type="term" value="F:oxidoreductase activity"/>
    <property type="evidence" value="ECO:0007669"/>
    <property type="project" value="UniProtKB-KW"/>
</dbReference>
<dbReference type="Proteomes" id="UP000015100">
    <property type="component" value="Unassembled WGS sequence"/>
</dbReference>
<organism evidence="3 4">
    <name type="scientific">Dactylellina haptotyla (strain CBS 200.50)</name>
    <name type="common">Nematode-trapping fungus</name>
    <name type="synonym">Monacrosporium haptotylum</name>
    <dbReference type="NCBI Taxonomy" id="1284197"/>
    <lineage>
        <taxon>Eukaryota</taxon>
        <taxon>Fungi</taxon>
        <taxon>Dikarya</taxon>
        <taxon>Ascomycota</taxon>
        <taxon>Pezizomycotina</taxon>
        <taxon>Orbiliomycetes</taxon>
        <taxon>Orbiliales</taxon>
        <taxon>Orbiliaceae</taxon>
        <taxon>Dactylellina</taxon>
    </lineage>
</organism>
<dbReference type="PRINTS" id="PR00069">
    <property type="entry name" value="ALDKETRDTASE"/>
</dbReference>
<dbReference type="AlphaFoldDB" id="S7ZWH5"/>
<dbReference type="SUPFAM" id="SSF51430">
    <property type="entry name" value="NAD(P)-linked oxidoreductase"/>
    <property type="match status" value="1"/>
</dbReference>
<protein>
    <recommendedName>
        <fullName evidence="2">NADP-dependent oxidoreductase domain-containing protein</fullName>
    </recommendedName>
</protein>
<dbReference type="OMA" id="WRQMEDF"/>
<evidence type="ECO:0000256" key="1">
    <source>
        <dbReference type="ARBA" id="ARBA00023002"/>
    </source>
</evidence>
<dbReference type="Gene3D" id="3.20.20.100">
    <property type="entry name" value="NADP-dependent oxidoreductase domain"/>
    <property type="match status" value="1"/>
</dbReference>
<dbReference type="eggNOG" id="KOG1577">
    <property type="taxonomic scope" value="Eukaryota"/>
</dbReference>
<dbReference type="PANTHER" id="PTHR43827">
    <property type="entry name" value="2,5-DIKETO-D-GLUCONIC ACID REDUCTASE"/>
    <property type="match status" value="1"/>
</dbReference>
<dbReference type="STRING" id="1284197.S7ZWH5"/>
<keyword evidence="1" id="KW-0560">Oxidoreductase</keyword>
<dbReference type="InterPro" id="IPR023210">
    <property type="entry name" value="NADP_OxRdtase_dom"/>
</dbReference>
<accession>S7ZWH5</accession>
<reference evidence="4" key="2">
    <citation type="submission" date="2013-04" db="EMBL/GenBank/DDBJ databases">
        <title>Genomic mechanisms accounting for the adaptation to parasitism in nematode-trapping fungi.</title>
        <authorList>
            <person name="Ahren D.G."/>
        </authorList>
    </citation>
    <scope>NUCLEOTIDE SEQUENCE [LARGE SCALE GENOMIC DNA]</scope>
    <source>
        <strain evidence="4">CBS 200.50</strain>
    </source>
</reference>
<sequence length="180" mass="19970">MPSKYSVQDRVPLPGSNATMPRIGYGVYRSADCKKAVSNALLAGYRHIDTAQFYRNEAAVGEAIKEAGIPREDIYIVTKIQYPVENSIEKTLESIRESVKRIDPDDENRKGYVDLFLVHTPTSGRSGREILWAALELLKQEGEPLILGSTTSKYDPPSPSPAPTFHFTFMGPILANTNLL</sequence>
<dbReference type="InterPro" id="IPR036812">
    <property type="entry name" value="NAD(P)_OxRdtase_dom_sf"/>
</dbReference>
<proteinExistence type="predicted"/>
<gene>
    <name evidence="3" type="ORF">H072_11476</name>
</gene>
<dbReference type="EMBL" id="AQGS01001233">
    <property type="protein sequence ID" value="EPS35115.1"/>
    <property type="molecule type" value="Genomic_DNA"/>
</dbReference>
<reference evidence="3 4" key="1">
    <citation type="journal article" date="2013" name="PLoS Genet.">
        <title>Genomic mechanisms accounting for the adaptation to parasitism in nematode-trapping fungi.</title>
        <authorList>
            <person name="Meerupati T."/>
            <person name="Andersson K.M."/>
            <person name="Friman E."/>
            <person name="Kumar D."/>
            <person name="Tunlid A."/>
            <person name="Ahren D."/>
        </authorList>
    </citation>
    <scope>NUCLEOTIDE SEQUENCE [LARGE SCALE GENOMIC DNA]</scope>
    <source>
        <strain evidence="3 4">CBS 200.50</strain>
    </source>
</reference>
<dbReference type="PROSITE" id="PS00798">
    <property type="entry name" value="ALDOKETO_REDUCTASE_1"/>
    <property type="match status" value="1"/>
</dbReference>
<keyword evidence="4" id="KW-1185">Reference proteome</keyword>
<dbReference type="HOGENOM" id="CLU_023205_19_0_1"/>
<dbReference type="OrthoDB" id="416253at2759"/>
<evidence type="ECO:0000313" key="3">
    <source>
        <dbReference type="EMBL" id="EPS35115.1"/>
    </source>
</evidence>